<dbReference type="GO" id="GO:0006261">
    <property type="term" value="P:DNA-templated DNA replication"/>
    <property type="evidence" value="ECO:0007669"/>
    <property type="project" value="InterPro"/>
</dbReference>
<dbReference type="InterPro" id="IPR036224">
    <property type="entry name" value="GINS_bundle-like_dom_sf"/>
</dbReference>
<dbReference type="Proteomes" id="UP000262825">
    <property type="component" value="Unassembled WGS sequence"/>
</dbReference>
<evidence type="ECO:0000256" key="1">
    <source>
        <dbReference type="ARBA" id="ARBA00004123"/>
    </source>
</evidence>
<evidence type="ECO:0000256" key="3">
    <source>
        <dbReference type="ARBA" id="ARBA00014804"/>
    </source>
</evidence>
<sequence>MDIDDILADLDDTTNIPTSSSFNTSVFSINNNNNDSSITEENSILTEDDTLIGHHNNNTHKTDNNTTITFHPEKDYQELITTWRNERMAPEILHYPDNLIKRILYYVEQQIEYIEYLSLGFDNDSTSTDNNANRNVNTMYKDKKLSLLCMEAELERVKFVIRSYIRCRLSKIDRFAIYLHQLINLDDIGNDELSKSGLVSRTEYMYLVKHSELLLNHLHNTVLKHMHENLQAIDDNNGSIDMVTKPQLDNFVFIFVRGRNQNTNDNNNKKDKKETYVVHIDDEEIDLVTGGIYIIRYNVIKKYLEEGLVVLL</sequence>
<dbReference type="InterPro" id="IPR008591">
    <property type="entry name" value="GINS_Sld5"/>
</dbReference>
<dbReference type="SUPFAM" id="SSF160059">
    <property type="entry name" value="PriA/YqbF domain"/>
    <property type="match status" value="1"/>
</dbReference>
<dbReference type="Gene3D" id="1.20.58.1030">
    <property type="match status" value="1"/>
</dbReference>
<keyword evidence="10" id="KW-1185">Reference proteome</keyword>
<gene>
    <name evidence="9" type="ORF">SCODWIG_03619</name>
</gene>
<dbReference type="CDD" id="cd21692">
    <property type="entry name" value="GINS_B_Sld5"/>
    <property type="match status" value="1"/>
</dbReference>
<dbReference type="AlphaFoldDB" id="A0A376BB05"/>
<dbReference type="GO" id="GO:0000811">
    <property type="term" value="C:GINS complex"/>
    <property type="evidence" value="ECO:0007669"/>
    <property type="project" value="UniProtKB-UniRule"/>
</dbReference>
<dbReference type="PANTHER" id="PTHR21206">
    <property type="entry name" value="SLD5 PROTEIN"/>
    <property type="match status" value="1"/>
</dbReference>
<dbReference type="Pfam" id="PF05916">
    <property type="entry name" value="Sld5"/>
    <property type="match status" value="1"/>
</dbReference>
<evidence type="ECO:0000256" key="4">
    <source>
        <dbReference type="ARBA" id="ARBA00022705"/>
    </source>
</evidence>
<keyword evidence="5 6" id="KW-0539">Nucleus</keyword>
<dbReference type="OrthoDB" id="338231at2759"/>
<organism evidence="9 10">
    <name type="scientific">Saccharomycodes ludwigii</name>
    <dbReference type="NCBI Taxonomy" id="36035"/>
    <lineage>
        <taxon>Eukaryota</taxon>
        <taxon>Fungi</taxon>
        <taxon>Dikarya</taxon>
        <taxon>Ascomycota</taxon>
        <taxon>Saccharomycotina</taxon>
        <taxon>Saccharomycetes</taxon>
        <taxon>Saccharomycodales</taxon>
        <taxon>Saccharomycodaceae</taxon>
        <taxon>Saccharomycodes</taxon>
    </lineage>
</organism>
<evidence type="ECO:0000313" key="9">
    <source>
        <dbReference type="EMBL" id="SSD61858.1"/>
    </source>
</evidence>
<proteinExistence type="inferred from homology"/>
<feature type="domain" description="DNA replication complex GINS protein SLD5 C-terminal" evidence="8">
    <location>
        <begin position="246"/>
        <end position="312"/>
    </location>
</feature>
<dbReference type="PIRSF" id="PIRSF007764">
    <property type="entry name" value="Sld5"/>
    <property type="match status" value="1"/>
</dbReference>
<evidence type="ECO:0000313" key="10">
    <source>
        <dbReference type="Proteomes" id="UP000262825"/>
    </source>
</evidence>
<dbReference type="Pfam" id="PF16922">
    <property type="entry name" value="SLD5_C"/>
    <property type="match status" value="1"/>
</dbReference>
<comment type="subcellular location">
    <subcellularLocation>
        <location evidence="1 6">Nucleus</location>
    </subcellularLocation>
</comment>
<comment type="similarity">
    <text evidence="2 6">Belongs to the GINS4/SLD5 family.</text>
</comment>
<dbReference type="SUPFAM" id="SSF158573">
    <property type="entry name" value="GINS helical bundle-like"/>
    <property type="match status" value="1"/>
</dbReference>
<dbReference type="Gene3D" id="3.40.5.60">
    <property type="match status" value="1"/>
</dbReference>
<dbReference type="VEuPathDB" id="FungiDB:SCODWIG_03619"/>
<dbReference type="InterPro" id="IPR021151">
    <property type="entry name" value="GINS_A"/>
</dbReference>
<keyword evidence="4 6" id="KW-0235">DNA replication</keyword>
<dbReference type="GO" id="GO:0000727">
    <property type="term" value="P:double-strand break repair via break-induced replication"/>
    <property type="evidence" value="ECO:0007669"/>
    <property type="project" value="TreeGrafter"/>
</dbReference>
<protein>
    <recommendedName>
        <fullName evidence="3 6">DNA replication complex GINS protein SLD5</fullName>
    </recommendedName>
</protein>
<feature type="domain" description="GINS subunit" evidence="7">
    <location>
        <begin position="135"/>
        <end position="220"/>
    </location>
</feature>
<evidence type="ECO:0000256" key="2">
    <source>
        <dbReference type="ARBA" id="ARBA00008187"/>
    </source>
</evidence>
<evidence type="ECO:0000256" key="6">
    <source>
        <dbReference type="PIRNR" id="PIRNR007764"/>
    </source>
</evidence>
<dbReference type="PANTHER" id="PTHR21206:SF0">
    <property type="entry name" value="DNA REPLICATION COMPLEX GINS PROTEIN SLD5"/>
    <property type="match status" value="1"/>
</dbReference>
<dbReference type="CDD" id="cd11711">
    <property type="entry name" value="GINS_A_Sld5"/>
    <property type="match status" value="1"/>
</dbReference>
<accession>A0A376BB05</accession>
<evidence type="ECO:0000256" key="5">
    <source>
        <dbReference type="ARBA" id="ARBA00023242"/>
    </source>
</evidence>
<evidence type="ECO:0000259" key="7">
    <source>
        <dbReference type="Pfam" id="PF05916"/>
    </source>
</evidence>
<dbReference type="InterPro" id="IPR031633">
    <property type="entry name" value="SLD5_C"/>
</dbReference>
<evidence type="ECO:0000259" key="8">
    <source>
        <dbReference type="Pfam" id="PF16922"/>
    </source>
</evidence>
<dbReference type="InterPro" id="IPR038749">
    <property type="entry name" value="Sld5_GINS_A"/>
</dbReference>
<comment type="function">
    <text evidence="6">The GINS complex plays an essential role in the initiation of DNA replication.</text>
</comment>
<dbReference type="EMBL" id="UFAJ01000940">
    <property type="protein sequence ID" value="SSD61858.1"/>
    <property type="molecule type" value="Genomic_DNA"/>
</dbReference>
<reference evidence="10" key="1">
    <citation type="submission" date="2018-06" db="EMBL/GenBank/DDBJ databases">
        <authorList>
            <person name="Guldener U."/>
        </authorList>
    </citation>
    <scope>NUCLEOTIDE SEQUENCE [LARGE SCALE GENOMIC DNA]</scope>
    <source>
        <strain evidence="10">UTAD17</strain>
    </source>
</reference>
<name>A0A376BB05_9ASCO</name>